<evidence type="ECO:0000259" key="3">
    <source>
        <dbReference type="Pfam" id="PF07670"/>
    </source>
</evidence>
<sequence>MAIMNRIWFYLILLAVLAAAYNNSMEAVTKVSFDAAKTAVKLAIGLIGAMTLWLGIMKVAEEAGLLEIISRKVKCILVRLFPNVPPTHPAMSAMVMNISANMLGLGNAATPLGIKAMMELQKLNPHPERATNAMCLFLAINTSNVTLLPLGVIAVRAAAGASQPASIIFPTIFATTCSTIAAIVAAKFLARLSGEEPPPRVDSEEVNNDETKQSNPRDLAVIPKGEKLFLIFTLLLFCGLLLYRIFESPTADTFREIVSFWIVPLLMLGLLFFGYWRGVPVYEKACEGGKEGFQVAVRIIPFLVMILVAIAMFKSSGAFNYLAQLLKPITDPIGFPAEVLPVAILRPLSGSGAFGLMSEIVARAPDSFASYLASTIQGSTETTFYVLAVYFGAVGIKDPRYAVWAALFADFVGIAAAFFICKVTY</sequence>
<dbReference type="RefSeq" id="WP_013906676.1">
    <property type="nucleotide sequence ID" value="NC_015681.1"/>
</dbReference>
<dbReference type="PANTHER" id="PTHR35793">
    <property type="entry name" value="INNER MEMBRANE PROTEIN YJIG"/>
    <property type="match status" value="1"/>
</dbReference>
<feature type="transmembrane region" description="Helical" evidence="2">
    <location>
        <begin position="295"/>
        <end position="313"/>
    </location>
</feature>
<reference evidence="5" key="1">
    <citation type="submission" date="2011-04" db="EMBL/GenBank/DDBJ databases">
        <title>The complete genome of Thermodesulfatator indicus DSM 15286.</title>
        <authorList>
            <person name="Lucas S."/>
            <person name="Copeland A."/>
            <person name="Lapidus A."/>
            <person name="Bruce D."/>
            <person name="Goodwin L."/>
            <person name="Pitluck S."/>
            <person name="Peters L."/>
            <person name="Kyrpides N."/>
            <person name="Mavromatis K."/>
            <person name="Pagani I."/>
            <person name="Ivanova N."/>
            <person name="Saunders L."/>
            <person name="Detter J.C."/>
            <person name="Tapia R."/>
            <person name="Han C."/>
            <person name="Land M."/>
            <person name="Hauser L."/>
            <person name="Markowitz V."/>
            <person name="Cheng J.-F."/>
            <person name="Hugenholtz P."/>
            <person name="Woyke T."/>
            <person name="Wu D."/>
            <person name="Spring S."/>
            <person name="Schroeder M."/>
            <person name="Brambilla E."/>
            <person name="Klenk H.-P."/>
            <person name="Eisen J.A."/>
        </authorList>
    </citation>
    <scope>NUCLEOTIDE SEQUENCE [LARGE SCALE GENOMIC DNA]</scope>
    <source>
        <strain evidence="5">DSM 15286 / JCM 11887 / CIR29812</strain>
    </source>
</reference>
<dbReference type="KEGG" id="tid:Thein_0044"/>
<feature type="transmembrane region" description="Helical" evidence="2">
    <location>
        <begin position="401"/>
        <end position="421"/>
    </location>
</feature>
<reference evidence="4 5" key="2">
    <citation type="journal article" date="2012" name="Stand. Genomic Sci.">
        <title>Complete genome sequence of the thermophilic sulfate-reducing ocean bacterium Thermodesulfatator indicus type strain (CIR29812(T)).</title>
        <authorList>
            <person name="Anderson I."/>
            <person name="Saunders E."/>
            <person name="Lapidus A."/>
            <person name="Nolan M."/>
            <person name="Lucas S."/>
            <person name="Tice H."/>
            <person name="Del Rio T.G."/>
            <person name="Cheng J.F."/>
            <person name="Han C."/>
            <person name="Tapia R."/>
            <person name="Goodwin L.A."/>
            <person name="Pitluck S."/>
            <person name="Liolios K."/>
            <person name="Mavromatis K."/>
            <person name="Pagani I."/>
            <person name="Ivanova N."/>
            <person name="Mikhailova N."/>
            <person name="Pati A."/>
            <person name="Chen A."/>
            <person name="Palaniappan K."/>
            <person name="Land M."/>
            <person name="Hauser L."/>
            <person name="Jeffries C.D."/>
            <person name="Chang Y.J."/>
            <person name="Brambilla E.M."/>
            <person name="Rohde M."/>
            <person name="Spring S."/>
            <person name="Goker M."/>
            <person name="Detter J.C."/>
            <person name="Woyke T."/>
            <person name="Bristow J."/>
            <person name="Eisen J.A."/>
            <person name="Markowitz V."/>
            <person name="Hugenholtz P."/>
            <person name="Kyrpides N.C."/>
            <person name="Klenk H.P."/>
        </authorList>
    </citation>
    <scope>NUCLEOTIDE SEQUENCE [LARGE SCALE GENOMIC DNA]</scope>
    <source>
        <strain evidence="5">DSM 15286 / JCM 11887 / CIR29812</strain>
    </source>
</reference>
<dbReference type="Proteomes" id="UP000006793">
    <property type="component" value="Chromosome"/>
</dbReference>
<evidence type="ECO:0000313" key="5">
    <source>
        <dbReference type="Proteomes" id="UP000006793"/>
    </source>
</evidence>
<dbReference type="PANTHER" id="PTHR35793:SF2">
    <property type="entry name" value="INNER MEMBRANE PROTEIN YJIG"/>
    <property type="match status" value="1"/>
</dbReference>
<proteinExistence type="predicted"/>
<dbReference type="InParanoid" id="F8A8C5"/>
<keyword evidence="2" id="KW-1133">Transmembrane helix</keyword>
<keyword evidence="2" id="KW-0472">Membrane</keyword>
<dbReference type="EMBL" id="CP002683">
    <property type="protein sequence ID" value="AEH43929.1"/>
    <property type="molecule type" value="Genomic_DNA"/>
</dbReference>
<name>F8A8C5_THEID</name>
<gene>
    <name evidence="4" type="ordered locus">Thein_0044</name>
</gene>
<dbReference type="InterPro" id="IPR052549">
    <property type="entry name" value="SpmB"/>
</dbReference>
<dbReference type="InterPro" id="IPR011642">
    <property type="entry name" value="Gate_dom"/>
</dbReference>
<evidence type="ECO:0000256" key="1">
    <source>
        <dbReference type="SAM" id="MobiDB-lite"/>
    </source>
</evidence>
<feature type="transmembrane region" description="Helical" evidence="2">
    <location>
        <begin position="228"/>
        <end position="246"/>
    </location>
</feature>
<dbReference type="PIRSF" id="PIRSF036542">
    <property type="entry name" value="SpmA_SpmB"/>
    <property type="match status" value="1"/>
</dbReference>
<accession>F8A8C5</accession>
<dbReference type="InterPro" id="IPR011415">
    <property type="entry name" value="SpmA_SpmB"/>
</dbReference>
<dbReference type="Pfam" id="PF07670">
    <property type="entry name" value="Gate"/>
    <property type="match status" value="2"/>
</dbReference>
<dbReference type="PATRIC" id="fig|667014.3.peg.48"/>
<feature type="transmembrane region" description="Helical" evidence="2">
    <location>
        <begin position="167"/>
        <end position="190"/>
    </location>
</feature>
<dbReference type="PaxDb" id="667014-Thein_0044"/>
<dbReference type="HOGENOM" id="CLU_037414_0_0_0"/>
<feature type="domain" description="Nucleoside transporter/FeoB GTPase Gate" evidence="3">
    <location>
        <begin position="297"/>
        <end position="397"/>
    </location>
</feature>
<protein>
    <submittedName>
        <fullName evidence="4">Nucleoside recognition domain protein</fullName>
    </submittedName>
</protein>
<keyword evidence="5" id="KW-1185">Reference proteome</keyword>
<dbReference type="AlphaFoldDB" id="F8A8C5"/>
<dbReference type="STRING" id="667014.Thein_0044"/>
<feature type="transmembrane region" description="Helical" evidence="2">
    <location>
        <begin position="258"/>
        <end position="275"/>
    </location>
</feature>
<feature type="region of interest" description="Disordered" evidence="1">
    <location>
        <begin position="195"/>
        <end position="215"/>
    </location>
</feature>
<keyword evidence="2" id="KW-0812">Transmembrane</keyword>
<dbReference type="eggNOG" id="COG2715">
    <property type="taxonomic scope" value="Bacteria"/>
</dbReference>
<dbReference type="GO" id="GO:0005886">
    <property type="term" value="C:plasma membrane"/>
    <property type="evidence" value="ECO:0007669"/>
    <property type="project" value="TreeGrafter"/>
</dbReference>
<dbReference type="eggNOG" id="COG0700">
    <property type="taxonomic scope" value="Bacteria"/>
</dbReference>
<organism evidence="4 5">
    <name type="scientific">Thermodesulfatator indicus (strain DSM 15286 / JCM 11887 / CIR29812)</name>
    <dbReference type="NCBI Taxonomy" id="667014"/>
    <lineage>
        <taxon>Bacteria</taxon>
        <taxon>Pseudomonadati</taxon>
        <taxon>Thermodesulfobacteriota</taxon>
        <taxon>Thermodesulfobacteria</taxon>
        <taxon>Thermodesulfobacteriales</taxon>
        <taxon>Thermodesulfatatoraceae</taxon>
        <taxon>Thermodesulfatator</taxon>
    </lineage>
</organism>
<feature type="transmembrane region" description="Helical" evidence="2">
    <location>
        <begin position="133"/>
        <end position="155"/>
    </location>
</feature>
<feature type="domain" description="Nucleoside transporter/FeoB GTPase Gate" evidence="3">
    <location>
        <begin position="44"/>
        <end position="152"/>
    </location>
</feature>
<feature type="transmembrane region" description="Helical" evidence="2">
    <location>
        <begin position="38"/>
        <end position="56"/>
    </location>
</feature>
<evidence type="ECO:0000313" key="4">
    <source>
        <dbReference type="EMBL" id="AEH43929.1"/>
    </source>
</evidence>
<dbReference type="OrthoDB" id="9805623at2"/>
<evidence type="ECO:0000256" key="2">
    <source>
        <dbReference type="SAM" id="Phobius"/>
    </source>
</evidence>